<dbReference type="EMBL" id="CACVBR010000017">
    <property type="protein sequence ID" value="CAA7195956.1"/>
    <property type="molecule type" value="Genomic_DNA"/>
</dbReference>
<organism evidence="1 2">
    <name type="scientific">Chryseobacterium potabilaquae</name>
    <dbReference type="NCBI Taxonomy" id="2675057"/>
    <lineage>
        <taxon>Bacteria</taxon>
        <taxon>Pseudomonadati</taxon>
        <taxon>Bacteroidota</taxon>
        <taxon>Flavobacteriia</taxon>
        <taxon>Flavobacteriales</taxon>
        <taxon>Weeksellaceae</taxon>
        <taxon>Chryseobacterium group</taxon>
        <taxon>Chryseobacterium</taxon>
    </lineage>
</organism>
<dbReference type="RefSeq" id="WP_162032895.1">
    <property type="nucleotide sequence ID" value="NZ_CACVBR010000017.1"/>
</dbReference>
<dbReference type="Proteomes" id="UP000445144">
    <property type="component" value="Unassembled WGS sequence"/>
</dbReference>
<keyword evidence="2" id="KW-1185">Reference proteome</keyword>
<protein>
    <submittedName>
        <fullName evidence="1">Uncharacterized protein</fullName>
    </submittedName>
</protein>
<name>A0A6N4XBU2_9FLAO</name>
<reference evidence="1 2" key="1">
    <citation type="submission" date="2020-01" db="EMBL/GenBank/DDBJ databases">
        <authorList>
            <person name="Rodrigo-Torres L."/>
            <person name="Arahal R. D."/>
            <person name="Lucena T."/>
        </authorList>
    </citation>
    <scope>NUCLEOTIDE SEQUENCE [LARGE SCALE GENOMIC DNA]</scope>
    <source>
        <strain evidence="1 2">CECT 9293</strain>
    </source>
</reference>
<evidence type="ECO:0000313" key="1">
    <source>
        <dbReference type="EMBL" id="CAA7195956.1"/>
    </source>
</evidence>
<proteinExistence type="predicted"/>
<accession>A0A6N4XBU2</accession>
<evidence type="ECO:0000313" key="2">
    <source>
        <dbReference type="Proteomes" id="UP000445144"/>
    </source>
</evidence>
<dbReference type="AlphaFoldDB" id="A0A6N4XBU2"/>
<sequence>MAEQEKNKGRITIIAKNITGNANGQILQESKRTKNVVGGQFFQNGKNGGVNYQINRERQVPLELRVLKIEGPFDENNKKVEVVEKNKWYTYKAIQFNREPKKEELQNLRWGVKYDDEAMKELAQVSCKGFKEITHKVLENNNSSKLQLYAFFKAPNENVSVGVEIEQGEVLIIVGTEQHSESYGNKLMFPAQAVREIRENYKKHKHANILIFKDKFTEMQLSIIKRDAKKLNKNIYFKPINTVSELVNYINNGDKTINRSKQKIGVIKIFSHGLPSVLDFGLDGKNEEAQRFKLSHVTQLNKESFMEHPVIYSYACRTGNSDGRVVTANPGYKYDSETIKLVKPEESLAQKLAEHVDAKVYAFLRRSNYTSTWMDGGNKEYKSKYMTIEDDEVSSPFNPKDWYRATLGDSRWDESLWNPDGAFLLPTSGKSPSGLLENGMFIFEKGKAPKTVVSH</sequence>
<gene>
    <name evidence="1" type="ORF">CHRY9293_02097</name>
</gene>